<feature type="region of interest" description="Disordered" evidence="1">
    <location>
        <begin position="1"/>
        <end position="215"/>
    </location>
</feature>
<reference evidence="2" key="1">
    <citation type="submission" date="2023-10" db="EMBL/GenBank/DDBJ databases">
        <authorList>
            <person name="Chen Y."/>
            <person name="Shah S."/>
            <person name="Dougan E. K."/>
            <person name="Thang M."/>
            <person name="Chan C."/>
        </authorList>
    </citation>
    <scope>NUCLEOTIDE SEQUENCE [LARGE SCALE GENOMIC DNA]</scope>
</reference>
<evidence type="ECO:0000313" key="2">
    <source>
        <dbReference type="EMBL" id="CAK0874468.1"/>
    </source>
</evidence>
<gene>
    <name evidence="2" type="ORF">PCOR1329_LOCUS59367</name>
</gene>
<accession>A0ABN9VM95</accession>
<dbReference type="Proteomes" id="UP001189429">
    <property type="component" value="Unassembled WGS sequence"/>
</dbReference>
<sequence>PGAVAGASFLAGAGGRGQGALPRQPPGAPGGSHEQFPRFHGGASSHGAGWGSHPPYLAAVPGRRAAPGRRGVSAGPRRARAPSAAPGSAPPSDERRCEALLASPSPPTCHDRSSGRGPASHPAVSVAGPQTIRPAPRDAGDDLPPTQRYPSVVLGSDPALHGGTEAPLAPPGMRSRSRSPARQREPARSAGGSPSAAPIWANRPPSSTRPPSGPWRIHPDIPDVVATLSFVQPNHMSAVARIVQPRPDLSLDRLGGLRNQSGQSVMLFAGNRRDGATGRLCIPGSGSGRPNFPPLNARICAMIDWSRTPAAPDKAVPTVAWWVHGEAPADPTRAAPVSRFTLHSWP</sequence>
<protein>
    <submittedName>
        <fullName evidence="2">Uncharacterized protein</fullName>
    </submittedName>
</protein>
<dbReference type="EMBL" id="CAUYUJ010017397">
    <property type="protein sequence ID" value="CAK0874468.1"/>
    <property type="molecule type" value="Genomic_DNA"/>
</dbReference>
<name>A0ABN9VM95_9DINO</name>
<comment type="caution">
    <text evidence="2">The sequence shown here is derived from an EMBL/GenBank/DDBJ whole genome shotgun (WGS) entry which is preliminary data.</text>
</comment>
<keyword evidence="3" id="KW-1185">Reference proteome</keyword>
<feature type="non-terminal residue" evidence="2">
    <location>
        <position position="1"/>
    </location>
</feature>
<evidence type="ECO:0000313" key="3">
    <source>
        <dbReference type="Proteomes" id="UP001189429"/>
    </source>
</evidence>
<organism evidence="2 3">
    <name type="scientific">Prorocentrum cordatum</name>
    <dbReference type="NCBI Taxonomy" id="2364126"/>
    <lineage>
        <taxon>Eukaryota</taxon>
        <taxon>Sar</taxon>
        <taxon>Alveolata</taxon>
        <taxon>Dinophyceae</taxon>
        <taxon>Prorocentrales</taxon>
        <taxon>Prorocentraceae</taxon>
        <taxon>Prorocentrum</taxon>
    </lineage>
</organism>
<feature type="compositionally biased region" description="Low complexity" evidence="1">
    <location>
        <begin position="40"/>
        <end position="91"/>
    </location>
</feature>
<proteinExistence type="predicted"/>
<feature type="compositionally biased region" description="Low complexity" evidence="1">
    <location>
        <begin position="188"/>
        <end position="206"/>
    </location>
</feature>
<evidence type="ECO:0000256" key="1">
    <source>
        <dbReference type="SAM" id="MobiDB-lite"/>
    </source>
</evidence>